<dbReference type="Gene3D" id="3.40.50.1240">
    <property type="entry name" value="Phosphoglycerate mutase-like"/>
    <property type="match status" value="1"/>
</dbReference>
<dbReference type="SMART" id="SM00855">
    <property type="entry name" value="PGAM"/>
    <property type="match status" value="1"/>
</dbReference>
<dbReference type="KEGG" id="amv:ACMV_P1_00720"/>
<keyword evidence="1" id="KW-0614">Plasmid</keyword>
<dbReference type="GO" id="GO:0016791">
    <property type="term" value="F:phosphatase activity"/>
    <property type="evidence" value="ECO:0007669"/>
    <property type="project" value="TreeGrafter"/>
</dbReference>
<evidence type="ECO:0000313" key="2">
    <source>
        <dbReference type="Proteomes" id="UP000007100"/>
    </source>
</evidence>
<dbReference type="EMBL" id="AP012036">
    <property type="protein sequence ID" value="BAJ82868.1"/>
    <property type="molecule type" value="Genomic_DNA"/>
</dbReference>
<dbReference type="PANTHER" id="PTHR48100">
    <property type="entry name" value="BROAD-SPECIFICITY PHOSPHATASE YOR283W-RELATED"/>
    <property type="match status" value="1"/>
</dbReference>
<dbReference type="InterPro" id="IPR029033">
    <property type="entry name" value="His_PPase_superfam"/>
</dbReference>
<dbReference type="InterPro" id="IPR013078">
    <property type="entry name" value="His_Pase_superF_clade-1"/>
</dbReference>
<gene>
    <name evidence="1" type="ordered locus">ACMV_P1_00720</name>
</gene>
<dbReference type="GO" id="GO:0005737">
    <property type="term" value="C:cytoplasm"/>
    <property type="evidence" value="ECO:0007669"/>
    <property type="project" value="TreeGrafter"/>
</dbReference>
<dbReference type="InterPro" id="IPR050275">
    <property type="entry name" value="PGM_Phosphatase"/>
</dbReference>
<dbReference type="Proteomes" id="UP000007100">
    <property type="component" value="Plasmid pACMV1"/>
</dbReference>
<keyword evidence="2" id="KW-1185">Reference proteome</keyword>
<accession>F0J701</accession>
<protein>
    <submittedName>
        <fullName evidence="1">Putative phosphatase</fullName>
    </submittedName>
</protein>
<dbReference type="OrthoDB" id="9781415at2"/>
<dbReference type="PANTHER" id="PTHR48100:SF1">
    <property type="entry name" value="HISTIDINE PHOSPHATASE FAMILY PROTEIN-RELATED"/>
    <property type="match status" value="1"/>
</dbReference>
<dbReference type="RefSeq" id="WP_013634910.1">
    <property type="nucleotide sequence ID" value="NC_015178.1"/>
</dbReference>
<dbReference type="SUPFAM" id="SSF53254">
    <property type="entry name" value="Phosphoglycerate mutase-like"/>
    <property type="match status" value="1"/>
</dbReference>
<evidence type="ECO:0000313" key="1">
    <source>
        <dbReference type="EMBL" id="BAJ82868.1"/>
    </source>
</evidence>
<reference evidence="1 2" key="1">
    <citation type="submission" date="2010-12" db="EMBL/GenBank/DDBJ databases">
        <title>Whole genome sequence of Acidiphilium multivorum AIU301.</title>
        <authorList>
            <person name="Narita-Yamada S."/>
            <person name="Nakamura S."/>
            <person name="Ito N."/>
            <person name="Takarada H."/>
            <person name="Katano Y."/>
            <person name="Nakazawa H."/>
            <person name="Hosoyama A."/>
            <person name="Yamada R."/>
            <person name="Fujita N."/>
        </authorList>
    </citation>
    <scope>NUCLEOTIDE SEQUENCE [LARGE SCALE GENOMIC DNA]</scope>
    <source>
        <strain evidence="2">DSM 11245 / JCM 8867 / AIU301</strain>
        <plasmid evidence="1 2">pACMV1</plasmid>
    </source>
</reference>
<proteinExistence type="predicted"/>
<dbReference type="AlphaFoldDB" id="F0J701"/>
<organism evidence="1 2">
    <name type="scientific">Acidiphilium multivorum (strain DSM 11245 / JCM 8867 / NBRC 100883 / AIU 301)</name>
    <dbReference type="NCBI Taxonomy" id="926570"/>
    <lineage>
        <taxon>Bacteria</taxon>
        <taxon>Pseudomonadati</taxon>
        <taxon>Pseudomonadota</taxon>
        <taxon>Alphaproteobacteria</taxon>
        <taxon>Acetobacterales</taxon>
        <taxon>Acidocellaceae</taxon>
        <taxon>Acidiphilium</taxon>
    </lineage>
</organism>
<name>F0J701_ACIMA</name>
<dbReference type="HOGENOM" id="CLU_033323_8_2_5"/>
<geneLocation type="plasmid" evidence="1 2">
    <name>pACMV1</name>
</geneLocation>
<sequence>MSGTETTSLILIRHAPSDAGGRLAGRSDPAARLPGTEALTRARAALAALGAAEARLVTSPARRCRETVAALLPGREAALDPRLWEQDFGAWEGLLPEELPDLGPLGRVEIAAHRAPGGESFLDLWARVTPALEGLTQGGMVVVVAHAGTIRAALGLALGEAPAGLGFEIAPLSATHLRAQLGGVWSIGFTNRALA</sequence>
<dbReference type="Pfam" id="PF00300">
    <property type="entry name" value="His_Phos_1"/>
    <property type="match status" value="1"/>
</dbReference>